<reference evidence="1 2" key="1">
    <citation type="submission" date="2019-02" db="EMBL/GenBank/DDBJ databases">
        <title>Complete Genome Sequence and Methylome Analysis of free living Spirochaetas.</title>
        <authorList>
            <person name="Fomenkov A."/>
            <person name="Dubinina G."/>
            <person name="Leshcheva N."/>
            <person name="Mikheeva N."/>
            <person name="Grabovich M."/>
            <person name="Vincze T."/>
            <person name="Roberts R.J."/>
        </authorList>
    </citation>
    <scope>NUCLEOTIDE SEQUENCE [LARGE SCALE GENOMIC DNA]</scope>
    <source>
        <strain evidence="1 2">K2</strain>
    </source>
</reference>
<dbReference type="Gene3D" id="1.25.10.10">
    <property type="entry name" value="Leucine-rich Repeat Variant"/>
    <property type="match status" value="2"/>
</dbReference>
<dbReference type="InterPro" id="IPR004155">
    <property type="entry name" value="PBS_lyase_HEAT"/>
</dbReference>
<keyword evidence="2" id="KW-1185">Reference proteome</keyword>
<gene>
    <name evidence="1" type="ORF">EXM22_15595</name>
</gene>
<dbReference type="Pfam" id="PF13646">
    <property type="entry name" value="HEAT_2"/>
    <property type="match status" value="1"/>
</dbReference>
<dbReference type="Proteomes" id="UP000324209">
    <property type="component" value="Chromosome"/>
</dbReference>
<dbReference type="KEGG" id="ock:EXM22_15595"/>
<dbReference type="PROSITE" id="PS51257">
    <property type="entry name" value="PROKAR_LIPOPROTEIN"/>
    <property type="match status" value="1"/>
</dbReference>
<dbReference type="RefSeq" id="WP_149487407.1">
    <property type="nucleotide sequence ID" value="NZ_CP036150.1"/>
</dbReference>
<evidence type="ECO:0000313" key="1">
    <source>
        <dbReference type="EMBL" id="QEN09332.1"/>
    </source>
</evidence>
<evidence type="ECO:0008006" key="3">
    <source>
        <dbReference type="Google" id="ProtNLM"/>
    </source>
</evidence>
<dbReference type="AlphaFoldDB" id="A0A5C1QTJ2"/>
<dbReference type="InterPro" id="IPR016024">
    <property type="entry name" value="ARM-type_fold"/>
</dbReference>
<name>A0A5C1QTJ2_9SPIO</name>
<organism evidence="1 2">
    <name type="scientific">Oceanispirochaeta crateris</name>
    <dbReference type="NCBI Taxonomy" id="2518645"/>
    <lineage>
        <taxon>Bacteria</taxon>
        <taxon>Pseudomonadati</taxon>
        <taxon>Spirochaetota</taxon>
        <taxon>Spirochaetia</taxon>
        <taxon>Spirochaetales</taxon>
        <taxon>Spirochaetaceae</taxon>
        <taxon>Oceanispirochaeta</taxon>
    </lineage>
</organism>
<dbReference type="SMART" id="SM00567">
    <property type="entry name" value="EZ_HEAT"/>
    <property type="match status" value="5"/>
</dbReference>
<dbReference type="InterPro" id="IPR021133">
    <property type="entry name" value="HEAT_type_2"/>
</dbReference>
<protein>
    <recommendedName>
        <fullName evidence="3">HEAT repeat domain-containing protein</fullName>
    </recommendedName>
</protein>
<dbReference type="PROSITE" id="PS50077">
    <property type="entry name" value="HEAT_REPEAT"/>
    <property type="match status" value="1"/>
</dbReference>
<evidence type="ECO:0000313" key="2">
    <source>
        <dbReference type="Proteomes" id="UP000324209"/>
    </source>
</evidence>
<proteinExistence type="predicted"/>
<dbReference type="InterPro" id="IPR011989">
    <property type="entry name" value="ARM-like"/>
</dbReference>
<dbReference type="SUPFAM" id="SSF48371">
    <property type="entry name" value="ARM repeat"/>
    <property type="match status" value="1"/>
</dbReference>
<dbReference type="EMBL" id="CP036150">
    <property type="protein sequence ID" value="QEN09332.1"/>
    <property type="molecule type" value="Genomic_DNA"/>
</dbReference>
<accession>A0A5C1QTJ2</accession>
<sequence>MIREIEKINRRHLNRFILISFTAMILSVTACSVLDPVRLTYENDRQRIIDEILKRGRLYTIRKSDEKILISLLDDSDPQIRLATVKLMEHNPSPHIYDALVSAVLDENDEVSEESQRILLEDWEDSYKAVIRGLNSSQSAIIYASIDLVRQKGSREESEYLLTLFDNERPTVRANASRVFVALNDYENPWFQSLLESPDPLVRQTAIETLPRFRNPGIIPVLIQYILDPEPEVRRAAIFGISEFDKEALPALHETVRITSRREIRLSVLELIDGILEAESIPVLVSLLSDRDSLVAAKSEEILFRQGPDSIPEILKNLPQMQEPALLLSFDLLNRFKDLRGLPGLVRFFDHNNPVIQLAAVDTVRYFGSEAFPFLIETLDHDNPEIQGQALQLLVEQRAPSLVYDPLVEDYPVNRIFYFFESLTEPEVFDYLSRVSLPDRVVSALTHLYEIELNTRQYQEIKAMRNGESFPYLSAFRDWEEALITAELSRQGSFSYMHQYFSSGEELWLTESKQLREAASQYDQSARTFRDDAIRFGALAGNDEISLVSRYLYSRKQLSESWRALSSDIQNMAMLIFLRYSLDIQAVVRDYDFFRTLAPGTAPVPENL</sequence>
<dbReference type="OrthoDB" id="438127at2"/>